<dbReference type="PROSITE" id="PS50017">
    <property type="entry name" value="DEATH_DOMAIN"/>
    <property type="match status" value="1"/>
</dbReference>
<proteinExistence type="predicted"/>
<reference evidence="2 3" key="1">
    <citation type="submission" date="2021-06" db="EMBL/GenBank/DDBJ databases">
        <title>Caerostris darwini draft genome.</title>
        <authorList>
            <person name="Kono N."/>
            <person name="Arakawa K."/>
        </authorList>
    </citation>
    <scope>NUCLEOTIDE SEQUENCE [LARGE SCALE GENOMIC DNA]</scope>
</reference>
<dbReference type="SUPFAM" id="SSF47986">
    <property type="entry name" value="DEATH domain"/>
    <property type="match status" value="1"/>
</dbReference>
<dbReference type="Proteomes" id="UP001054837">
    <property type="component" value="Unassembled WGS sequence"/>
</dbReference>
<dbReference type="InterPro" id="IPR011029">
    <property type="entry name" value="DEATH-like_dom_sf"/>
</dbReference>
<comment type="caution">
    <text evidence="2">The sequence shown here is derived from an EMBL/GenBank/DDBJ whole genome shotgun (WGS) entry which is preliminary data.</text>
</comment>
<dbReference type="AlphaFoldDB" id="A0AAV4PUW1"/>
<dbReference type="Gene3D" id="1.10.533.10">
    <property type="entry name" value="Death Domain, Fas"/>
    <property type="match status" value="1"/>
</dbReference>
<feature type="domain" description="Death" evidence="1">
    <location>
        <begin position="165"/>
        <end position="234"/>
    </location>
</feature>
<organism evidence="2 3">
    <name type="scientific">Caerostris darwini</name>
    <dbReference type="NCBI Taxonomy" id="1538125"/>
    <lineage>
        <taxon>Eukaryota</taxon>
        <taxon>Metazoa</taxon>
        <taxon>Ecdysozoa</taxon>
        <taxon>Arthropoda</taxon>
        <taxon>Chelicerata</taxon>
        <taxon>Arachnida</taxon>
        <taxon>Araneae</taxon>
        <taxon>Araneomorphae</taxon>
        <taxon>Entelegynae</taxon>
        <taxon>Araneoidea</taxon>
        <taxon>Araneidae</taxon>
        <taxon>Caerostris</taxon>
    </lineage>
</organism>
<accession>A0AAV4PUW1</accession>
<evidence type="ECO:0000313" key="2">
    <source>
        <dbReference type="EMBL" id="GIY01403.1"/>
    </source>
</evidence>
<dbReference type="SMART" id="SM00005">
    <property type="entry name" value="DEATH"/>
    <property type="match status" value="1"/>
</dbReference>
<keyword evidence="3" id="KW-1185">Reference proteome</keyword>
<dbReference type="InterPro" id="IPR000488">
    <property type="entry name" value="Death_dom"/>
</dbReference>
<dbReference type="EMBL" id="BPLQ01003580">
    <property type="protein sequence ID" value="GIY01403.1"/>
    <property type="molecule type" value="Genomic_DNA"/>
</dbReference>
<name>A0AAV4PUW1_9ARAC</name>
<protein>
    <submittedName>
        <fullName evidence="2">Death domain-containing protein</fullName>
    </submittedName>
</protein>
<dbReference type="Pfam" id="PF00531">
    <property type="entry name" value="Death"/>
    <property type="match status" value="1"/>
</dbReference>
<gene>
    <name evidence="2" type="primary">AVEN_67056_1</name>
    <name evidence="2" type="ORF">CDAR_314191</name>
</gene>
<evidence type="ECO:0000259" key="1">
    <source>
        <dbReference type="PROSITE" id="PS50017"/>
    </source>
</evidence>
<sequence length="254" mass="29364">MEWIFMEIWSVNFEKENKEPKKHKSKKTMDCTQPYCILIEKIIQAAGNNFSLEQVKEHFAGLINSKRALSKANSLNCVLRLLEERDKLHSKNVTCLQALAEILNIEKIKTLVYYYEKIYFDYLEEDCRVCGESTNYQQEILPLTPQVNRQSTVMSNNNIIQVSDLTEALRNISVQIGKEWPLLARELGIAEGHIEQIRRNYSSEGGEAALRALHLWLTKEQENASIEVLDKALNSKHCKRKGIGSHMRQRIITI</sequence>
<dbReference type="GO" id="GO:0007165">
    <property type="term" value="P:signal transduction"/>
    <property type="evidence" value="ECO:0007669"/>
    <property type="project" value="InterPro"/>
</dbReference>
<evidence type="ECO:0000313" key="3">
    <source>
        <dbReference type="Proteomes" id="UP001054837"/>
    </source>
</evidence>